<evidence type="ECO:0000259" key="3">
    <source>
        <dbReference type="Pfam" id="PF11495"/>
    </source>
</evidence>
<dbReference type="InterPro" id="IPR036388">
    <property type="entry name" value="WH-like_DNA-bd_sf"/>
</dbReference>
<dbReference type="Pfam" id="PF01978">
    <property type="entry name" value="TrmB"/>
    <property type="match status" value="1"/>
</dbReference>
<reference evidence="4 5" key="1">
    <citation type="submission" date="2011-03" db="EMBL/GenBank/DDBJ databases">
        <title>The complete genome of Archaeoglobus veneficus SNP6.</title>
        <authorList>
            <consortium name="US DOE Joint Genome Institute (JGI-PGF)"/>
            <person name="Lucas S."/>
            <person name="Copeland A."/>
            <person name="Lapidus A."/>
            <person name="Bruce D."/>
            <person name="Goodwin L."/>
            <person name="Pitluck S."/>
            <person name="Kyrpides N."/>
            <person name="Mavromatis K."/>
            <person name="Pagani I."/>
            <person name="Ivanova N."/>
            <person name="Mikhailova N."/>
            <person name="Lu M."/>
            <person name="Detter J.C."/>
            <person name="Tapia R."/>
            <person name="Han C."/>
            <person name="Land M."/>
            <person name="Hauser L."/>
            <person name="Markowitz V."/>
            <person name="Cheng J.-F."/>
            <person name="Hugenholtz P."/>
            <person name="Woyke T."/>
            <person name="Wu D."/>
            <person name="Spring S."/>
            <person name="Brambilla E."/>
            <person name="Klenk H.-P."/>
            <person name="Eisen J.A."/>
        </authorList>
    </citation>
    <scope>NUCLEOTIDE SEQUENCE [LARGE SCALE GENOMIC DNA]</scope>
    <source>
        <strain>SNP6</strain>
    </source>
</reference>
<dbReference type="EMBL" id="CP002588">
    <property type="protein sequence ID" value="AEA46466.1"/>
    <property type="molecule type" value="Genomic_DNA"/>
</dbReference>
<dbReference type="InterPro" id="IPR051797">
    <property type="entry name" value="TrmB-like"/>
</dbReference>
<organism evidence="4 5">
    <name type="scientific">Archaeoglobus veneficus (strain DSM 11195 / SNP6)</name>
    <dbReference type="NCBI Taxonomy" id="693661"/>
    <lineage>
        <taxon>Archaea</taxon>
        <taxon>Methanobacteriati</taxon>
        <taxon>Methanobacteriota</taxon>
        <taxon>Archaeoglobi</taxon>
        <taxon>Archaeoglobales</taxon>
        <taxon>Archaeoglobaceae</taxon>
        <taxon>Archaeoglobus</taxon>
    </lineage>
</organism>
<dbReference type="PANTHER" id="PTHR34293">
    <property type="entry name" value="HTH-TYPE TRANSCRIPTIONAL REGULATOR TRMBL2"/>
    <property type="match status" value="1"/>
</dbReference>
<dbReference type="Gene3D" id="1.10.10.10">
    <property type="entry name" value="Winged helix-like DNA-binding domain superfamily/Winged helix DNA-binding domain"/>
    <property type="match status" value="1"/>
</dbReference>
<protein>
    <submittedName>
        <fullName evidence="4">Transcriptional regulator, TrmB</fullName>
    </submittedName>
</protein>
<dbReference type="OrthoDB" id="30795at2157"/>
<dbReference type="Pfam" id="PF11495">
    <property type="entry name" value="Regulator_TrmB"/>
    <property type="match status" value="1"/>
</dbReference>
<dbReference type="InterPro" id="IPR002831">
    <property type="entry name" value="Tscrpt_reg_TrmB_N"/>
</dbReference>
<dbReference type="GeneID" id="25395635"/>
<evidence type="ECO:0000259" key="2">
    <source>
        <dbReference type="Pfam" id="PF01978"/>
    </source>
</evidence>
<name>F2KPV9_ARCVS</name>
<dbReference type="STRING" id="693661.Arcve_0434"/>
<dbReference type="SUPFAM" id="SSF46785">
    <property type="entry name" value="Winged helix' DNA-binding domain"/>
    <property type="match status" value="1"/>
</dbReference>
<evidence type="ECO:0000313" key="5">
    <source>
        <dbReference type="Proteomes" id="UP000008136"/>
    </source>
</evidence>
<feature type="domain" description="Transcription regulator TrmB N-terminal" evidence="2">
    <location>
        <begin position="5"/>
        <end position="71"/>
    </location>
</feature>
<keyword evidence="5" id="KW-1185">Reference proteome</keyword>
<feature type="domain" description="Transcription regulator TrmB C-terminal" evidence="3">
    <location>
        <begin position="107"/>
        <end position="163"/>
    </location>
</feature>
<dbReference type="AlphaFoldDB" id="F2KPV9"/>
<dbReference type="KEGG" id="ave:Arcve_0434"/>
<dbReference type="HOGENOM" id="CLU_072493_2_0_2"/>
<evidence type="ECO:0000313" key="4">
    <source>
        <dbReference type="EMBL" id="AEA46466.1"/>
    </source>
</evidence>
<dbReference type="InterPro" id="IPR036390">
    <property type="entry name" value="WH_DNA-bd_sf"/>
</dbReference>
<sequence>MIENLRKLGLSEYEAKVYVTLVGLGKASAREIHEASGVPRTRIYDVLEKLASKGFVDIEEGEPKRFRAVDPRKVIEKLKMDVVKAADDCILELEKLKLTKRREFSPVWVMRGDWNILEKIRDAIMEAREEIVIVSAKPELLLSVAKELKRARKRTVCVLVRRDEKLIKELSRFVEFREFVEIDRFIESYVKGLVEDGVRVRIEGIFVFDGRKSIVVIEEDCRRLGLLIALPIVAFMQRSVIETIITEKTKKLN</sequence>
<comment type="similarity">
    <text evidence="1">Belongs to the transcriptional regulator TrmB family.</text>
</comment>
<dbReference type="InterPro" id="IPR021586">
    <property type="entry name" value="Tscrpt_reg_TrmB_C"/>
</dbReference>
<dbReference type="PANTHER" id="PTHR34293:SF1">
    <property type="entry name" value="HTH-TYPE TRANSCRIPTIONAL REGULATOR TRMBL2"/>
    <property type="match status" value="1"/>
</dbReference>
<gene>
    <name evidence="4" type="ordered locus">Arcve_0434</name>
</gene>
<accession>F2KPV9</accession>
<dbReference type="RefSeq" id="WP_013683140.1">
    <property type="nucleotide sequence ID" value="NC_015320.1"/>
</dbReference>
<evidence type="ECO:0000256" key="1">
    <source>
        <dbReference type="ARBA" id="ARBA00007287"/>
    </source>
</evidence>
<dbReference type="Proteomes" id="UP000008136">
    <property type="component" value="Chromosome"/>
</dbReference>
<dbReference type="eggNOG" id="arCOG02037">
    <property type="taxonomic scope" value="Archaea"/>
</dbReference>
<proteinExistence type="inferred from homology"/>